<dbReference type="PANTHER" id="PTHR32463">
    <property type="entry name" value="L-FUCOSE KINASE"/>
    <property type="match status" value="1"/>
</dbReference>
<proteinExistence type="inferred from homology"/>
<feature type="domain" description="GHMP kinase C-terminal" evidence="7">
    <location>
        <begin position="229"/>
        <end position="302"/>
    </location>
</feature>
<keyword evidence="1" id="KW-0808">Transferase</keyword>
<dbReference type="SUPFAM" id="SSF55060">
    <property type="entry name" value="GHMP Kinase, C-terminal domain"/>
    <property type="match status" value="1"/>
</dbReference>
<comment type="similarity">
    <text evidence="5">Belongs to the GHMP kinase family.</text>
</comment>
<feature type="domain" description="GHMP kinase N-terminal" evidence="6">
    <location>
        <begin position="74"/>
        <end position="154"/>
    </location>
</feature>
<dbReference type="RefSeq" id="WP_119319636.1">
    <property type="nucleotide sequence ID" value="NZ_AP025739.1"/>
</dbReference>
<name>A0A402CQR8_9BACT</name>
<dbReference type="InterPro" id="IPR052203">
    <property type="entry name" value="GHMP_Kinase-Related"/>
</dbReference>
<reference evidence="8 9" key="1">
    <citation type="journal article" date="2019" name="Int. J. Syst. Evol. Microbiol.">
        <title>Capsulimonas corticalis gen. nov., sp. nov., an aerobic capsulated bacterium, of a novel bacterial order, Capsulimonadales ord. nov., of the class Armatimonadia of the phylum Armatimonadetes.</title>
        <authorList>
            <person name="Li J."/>
            <person name="Kudo C."/>
            <person name="Tonouchi A."/>
        </authorList>
    </citation>
    <scope>NUCLEOTIDE SEQUENCE [LARGE SCALE GENOMIC DNA]</scope>
    <source>
        <strain evidence="8 9">AX-7</strain>
    </source>
</reference>
<dbReference type="InterPro" id="IPR001174">
    <property type="entry name" value="HddA/FKP"/>
</dbReference>
<evidence type="ECO:0000313" key="9">
    <source>
        <dbReference type="Proteomes" id="UP000287394"/>
    </source>
</evidence>
<dbReference type="InterPro" id="IPR020568">
    <property type="entry name" value="Ribosomal_Su5_D2-typ_SF"/>
</dbReference>
<dbReference type="InterPro" id="IPR014606">
    <property type="entry name" value="Heptose_7-P_kinase"/>
</dbReference>
<keyword evidence="9" id="KW-1185">Reference proteome</keyword>
<organism evidence="8 9">
    <name type="scientific">Capsulimonas corticalis</name>
    <dbReference type="NCBI Taxonomy" id="2219043"/>
    <lineage>
        <taxon>Bacteria</taxon>
        <taxon>Bacillati</taxon>
        <taxon>Armatimonadota</taxon>
        <taxon>Armatimonadia</taxon>
        <taxon>Capsulimonadales</taxon>
        <taxon>Capsulimonadaceae</taxon>
        <taxon>Capsulimonas</taxon>
    </lineage>
</organism>
<dbReference type="EMBL" id="AP025739">
    <property type="protein sequence ID" value="BDI32656.1"/>
    <property type="molecule type" value="Genomic_DNA"/>
</dbReference>
<dbReference type="Pfam" id="PF00288">
    <property type="entry name" value="GHMP_kinases_N"/>
    <property type="match status" value="1"/>
</dbReference>
<evidence type="ECO:0000313" key="8">
    <source>
        <dbReference type="EMBL" id="BDI32656.1"/>
    </source>
</evidence>
<evidence type="ECO:0000256" key="5">
    <source>
        <dbReference type="ARBA" id="ARBA00038121"/>
    </source>
</evidence>
<dbReference type="SUPFAM" id="SSF54211">
    <property type="entry name" value="Ribosomal protein S5 domain 2-like"/>
    <property type="match status" value="1"/>
</dbReference>
<evidence type="ECO:0000259" key="6">
    <source>
        <dbReference type="Pfam" id="PF00288"/>
    </source>
</evidence>
<dbReference type="PANTHER" id="PTHR32463:SF0">
    <property type="entry name" value="L-FUCOSE KINASE"/>
    <property type="match status" value="1"/>
</dbReference>
<keyword evidence="2" id="KW-0547">Nucleotide-binding</keyword>
<dbReference type="OrthoDB" id="9812992at2"/>
<sequence length="325" mass="35640">MIITQTPLRISFAGGGTDFAGYYQNDGGAVISTAIDKYIYVVIKERFDNKIRVGYTRTEMVSDIDEIEHELVRECLRMTGIKHGVEIATMADIPSEGSGLGSSSTVTVGLLLAMYAYQGELVTAASLAEQACKIEIEVLGKPIGKQDQYIAALGNLRRIEFHKDETVSSRVIPLSEDQRRRFGESMMLFYTGITRKADEILSEQKANIVDRDAVLGLLKAQVDEIEICLLENNTNKVGRLLHTGWDLKKQMAGKISNRSIDELYEMALDAGATGGKIAGAGGGGFLLLHTPPDRQQTVRQALSGLKELPFSLERDGAKVILNARR</sequence>
<dbReference type="Gene3D" id="3.30.230.120">
    <property type="match status" value="1"/>
</dbReference>
<dbReference type="InterPro" id="IPR006204">
    <property type="entry name" value="GHMP_kinase_N_dom"/>
</dbReference>
<dbReference type="Pfam" id="PF08544">
    <property type="entry name" value="GHMP_kinases_C"/>
    <property type="match status" value="1"/>
</dbReference>
<dbReference type="GO" id="GO:0042352">
    <property type="term" value="P:GDP-L-fucose salvage"/>
    <property type="evidence" value="ECO:0007669"/>
    <property type="project" value="TreeGrafter"/>
</dbReference>
<accession>A0A402CQR8</accession>
<evidence type="ECO:0000256" key="2">
    <source>
        <dbReference type="ARBA" id="ARBA00022741"/>
    </source>
</evidence>
<evidence type="ECO:0000256" key="4">
    <source>
        <dbReference type="ARBA" id="ARBA00022840"/>
    </source>
</evidence>
<dbReference type="GO" id="GO:0005524">
    <property type="term" value="F:ATP binding"/>
    <property type="evidence" value="ECO:0007669"/>
    <property type="project" value="UniProtKB-KW"/>
</dbReference>
<dbReference type="GO" id="GO:0050201">
    <property type="term" value="F:fucokinase activity"/>
    <property type="evidence" value="ECO:0007669"/>
    <property type="project" value="TreeGrafter"/>
</dbReference>
<evidence type="ECO:0000259" key="7">
    <source>
        <dbReference type="Pfam" id="PF08544"/>
    </source>
</evidence>
<dbReference type="InterPro" id="IPR036554">
    <property type="entry name" value="GHMP_kinase_C_sf"/>
</dbReference>
<dbReference type="PRINTS" id="PR00960">
    <property type="entry name" value="LMBPPROTEIN"/>
</dbReference>
<gene>
    <name evidence="8" type="ORF">CCAX7_47070</name>
</gene>
<dbReference type="InterPro" id="IPR013750">
    <property type="entry name" value="GHMP_kinase_C_dom"/>
</dbReference>
<dbReference type="Proteomes" id="UP000287394">
    <property type="component" value="Chromosome"/>
</dbReference>
<keyword evidence="3 8" id="KW-0418">Kinase</keyword>
<keyword evidence="4" id="KW-0067">ATP-binding</keyword>
<evidence type="ECO:0000256" key="1">
    <source>
        <dbReference type="ARBA" id="ARBA00022679"/>
    </source>
</evidence>
<dbReference type="KEGG" id="ccot:CCAX7_47070"/>
<dbReference type="PIRSF" id="PIRSF036406">
    <property type="entry name" value="Hept_kin"/>
    <property type="match status" value="1"/>
</dbReference>
<dbReference type="AlphaFoldDB" id="A0A402CQR8"/>
<protein>
    <submittedName>
        <fullName evidence="8">GHMP kinase</fullName>
    </submittedName>
</protein>
<evidence type="ECO:0000256" key="3">
    <source>
        <dbReference type="ARBA" id="ARBA00022777"/>
    </source>
</evidence>